<dbReference type="Gene3D" id="3.50.50.60">
    <property type="entry name" value="FAD/NAD(P)-binding domain"/>
    <property type="match status" value="2"/>
</dbReference>
<evidence type="ECO:0000259" key="3">
    <source>
        <dbReference type="Pfam" id="PF07992"/>
    </source>
</evidence>
<dbReference type="PANTHER" id="PTHR48105">
    <property type="entry name" value="THIOREDOXIN REDUCTASE 1-RELATED-RELATED"/>
    <property type="match status" value="1"/>
</dbReference>
<evidence type="ECO:0000313" key="5">
    <source>
        <dbReference type="Proteomes" id="UP001595892"/>
    </source>
</evidence>
<dbReference type="EMBL" id="JBHSGG010000002">
    <property type="protein sequence ID" value="MFC4726951.1"/>
    <property type="molecule type" value="Genomic_DNA"/>
</dbReference>
<organism evidence="4 5">
    <name type="scientific">Coralloluteibacterium thermophilum</name>
    <dbReference type="NCBI Taxonomy" id="2707049"/>
    <lineage>
        <taxon>Bacteria</taxon>
        <taxon>Pseudomonadati</taxon>
        <taxon>Pseudomonadota</taxon>
        <taxon>Gammaproteobacteria</taxon>
        <taxon>Lysobacterales</taxon>
        <taxon>Lysobacteraceae</taxon>
        <taxon>Coralloluteibacterium</taxon>
    </lineage>
</organism>
<reference evidence="5" key="1">
    <citation type="journal article" date="2019" name="Int. J. Syst. Evol. Microbiol.">
        <title>The Global Catalogue of Microorganisms (GCM) 10K type strain sequencing project: providing services to taxonomists for standard genome sequencing and annotation.</title>
        <authorList>
            <consortium name="The Broad Institute Genomics Platform"/>
            <consortium name="The Broad Institute Genome Sequencing Center for Infectious Disease"/>
            <person name="Wu L."/>
            <person name="Ma J."/>
        </authorList>
    </citation>
    <scope>NUCLEOTIDE SEQUENCE [LARGE SCALE GENOMIC DNA]</scope>
    <source>
        <strain evidence="5">CGMCC 1.13574</strain>
    </source>
</reference>
<dbReference type="PRINTS" id="PR00368">
    <property type="entry name" value="FADPNR"/>
</dbReference>
<evidence type="ECO:0000256" key="2">
    <source>
        <dbReference type="ARBA" id="ARBA00023002"/>
    </source>
</evidence>
<comment type="caution">
    <text evidence="4">The sequence shown here is derived from an EMBL/GenBank/DDBJ whole genome shotgun (WGS) entry which is preliminary data.</text>
</comment>
<dbReference type="Proteomes" id="UP001595892">
    <property type="component" value="Unassembled WGS sequence"/>
</dbReference>
<dbReference type="PRINTS" id="PR00469">
    <property type="entry name" value="PNDRDTASEII"/>
</dbReference>
<proteinExistence type="predicted"/>
<dbReference type="RefSeq" id="WP_377002920.1">
    <property type="nucleotide sequence ID" value="NZ_JBHSGG010000002.1"/>
</dbReference>
<gene>
    <name evidence="4" type="ORF">ACFO3Q_02000</name>
</gene>
<accession>A0ABV9NGB4</accession>
<feature type="domain" description="FAD/NAD(P)-binding" evidence="3">
    <location>
        <begin position="182"/>
        <end position="284"/>
    </location>
</feature>
<dbReference type="InterPro" id="IPR036188">
    <property type="entry name" value="FAD/NAD-bd_sf"/>
</dbReference>
<feature type="domain" description="FAD/NAD(P)-binding" evidence="3">
    <location>
        <begin position="4"/>
        <end position="138"/>
    </location>
</feature>
<evidence type="ECO:0000256" key="1">
    <source>
        <dbReference type="ARBA" id="ARBA00022630"/>
    </source>
</evidence>
<sequence length="301" mass="30985">MREDAIVIGGSFAGLSAALQLVRARRRVLLVDAGLPRNRFAAASHGVLGHDGRAPADILGDALDQLVRYPTFRLRRGEAVSAAADGDGFAVALADGSRHRAARLVLATGVRDVLPEIEGMAERWGRSVLHCPYCHGYEVGGRPLGVLAGHPLSPHKALLIPDWGPTTYFTQGLAEPDAEQATALARRGVVVERSPVVALLGEGAALDGVRLADGRVLPMGAVFATPRTELVGTLAAQLGCALDDGPTGPSLRVDERQQTTVPGVFAAGDAASSMPSAPLAMAAGSLAGVGAHQSLVFAAPA</sequence>
<evidence type="ECO:0000313" key="4">
    <source>
        <dbReference type="EMBL" id="MFC4726951.1"/>
    </source>
</evidence>
<dbReference type="SUPFAM" id="SSF51905">
    <property type="entry name" value="FAD/NAD(P)-binding domain"/>
    <property type="match status" value="1"/>
</dbReference>
<name>A0ABV9NGB4_9GAMM</name>
<protein>
    <submittedName>
        <fullName evidence="4">NAD(P)/FAD-dependent oxidoreductase</fullName>
    </submittedName>
</protein>
<dbReference type="InterPro" id="IPR023753">
    <property type="entry name" value="FAD/NAD-binding_dom"/>
</dbReference>
<keyword evidence="2" id="KW-0560">Oxidoreductase</keyword>
<keyword evidence="1" id="KW-0285">Flavoprotein</keyword>
<dbReference type="InterPro" id="IPR050097">
    <property type="entry name" value="Ferredoxin-NADP_redctase_2"/>
</dbReference>
<dbReference type="Pfam" id="PF07992">
    <property type="entry name" value="Pyr_redox_2"/>
    <property type="match status" value="2"/>
</dbReference>
<keyword evidence="5" id="KW-1185">Reference proteome</keyword>